<evidence type="ECO:0000256" key="9">
    <source>
        <dbReference type="HAMAP-Rule" id="MF_00060"/>
    </source>
</evidence>
<dbReference type="Gene3D" id="3.40.1210.10">
    <property type="entry name" value="Survival protein SurE-like phosphatase/nucleotidase"/>
    <property type="match status" value="1"/>
</dbReference>
<feature type="binding site" evidence="9">
    <location>
        <position position="48"/>
    </location>
    <ligand>
        <name>a divalent metal cation</name>
        <dbReference type="ChEBI" id="CHEBI:60240"/>
    </ligand>
</feature>
<gene>
    <name evidence="9" type="primary">surE</name>
    <name evidence="11" type="ORF">CHU95_14925</name>
</gene>
<dbReference type="GO" id="GO:0000166">
    <property type="term" value="F:nucleotide binding"/>
    <property type="evidence" value="ECO:0007669"/>
    <property type="project" value="UniProtKB-KW"/>
</dbReference>
<evidence type="ECO:0000256" key="3">
    <source>
        <dbReference type="ARBA" id="ARBA00004496"/>
    </source>
</evidence>
<evidence type="ECO:0000259" key="10">
    <source>
        <dbReference type="Pfam" id="PF01975"/>
    </source>
</evidence>
<dbReference type="EC" id="3.1.3.5" evidence="9"/>
<evidence type="ECO:0000256" key="8">
    <source>
        <dbReference type="ARBA" id="ARBA00022801"/>
    </source>
</evidence>
<comment type="function">
    <text evidence="9">Nucleotidase that shows phosphatase activity on nucleoside 5'-monophosphates.</text>
</comment>
<evidence type="ECO:0000313" key="12">
    <source>
        <dbReference type="Proteomes" id="UP000216998"/>
    </source>
</evidence>
<comment type="cofactor">
    <cofactor evidence="2">
        <name>Mg(2+)</name>
        <dbReference type="ChEBI" id="CHEBI:18420"/>
    </cofactor>
</comment>
<evidence type="ECO:0000313" key="11">
    <source>
        <dbReference type="EMBL" id="OYQ33658.1"/>
    </source>
</evidence>
<feature type="binding site" evidence="9">
    <location>
        <position position="101"/>
    </location>
    <ligand>
        <name>a divalent metal cation</name>
        <dbReference type="ChEBI" id="CHEBI:60240"/>
    </ligand>
</feature>
<dbReference type="PANTHER" id="PTHR30457:SF12">
    <property type="entry name" value="5'_3'-NUCLEOTIDASE SURE"/>
    <property type="match status" value="1"/>
</dbReference>
<dbReference type="GO" id="GO:0008253">
    <property type="term" value="F:5'-nucleotidase activity"/>
    <property type="evidence" value="ECO:0007669"/>
    <property type="project" value="UniProtKB-UniRule"/>
</dbReference>
<feature type="binding site" evidence="9">
    <location>
        <position position="16"/>
    </location>
    <ligand>
        <name>a divalent metal cation</name>
        <dbReference type="ChEBI" id="CHEBI:60240"/>
    </ligand>
</feature>
<evidence type="ECO:0000256" key="2">
    <source>
        <dbReference type="ARBA" id="ARBA00001946"/>
    </source>
</evidence>
<feature type="binding site" evidence="9">
    <location>
        <position position="17"/>
    </location>
    <ligand>
        <name>a divalent metal cation</name>
        <dbReference type="ChEBI" id="CHEBI:60240"/>
    </ligand>
</feature>
<keyword evidence="12" id="KW-1185">Reference proteome</keyword>
<evidence type="ECO:0000256" key="4">
    <source>
        <dbReference type="ARBA" id="ARBA00011062"/>
    </source>
</evidence>
<keyword evidence="8 9" id="KW-0378">Hydrolase</keyword>
<comment type="subcellular location">
    <subcellularLocation>
        <location evidence="3 9">Cytoplasm</location>
    </subcellularLocation>
</comment>
<dbReference type="PANTHER" id="PTHR30457">
    <property type="entry name" value="5'-NUCLEOTIDASE SURE"/>
    <property type="match status" value="1"/>
</dbReference>
<evidence type="ECO:0000256" key="5">
    <source>
        <dbReference type="ARBA" id="ARBA00022490"/>
    </source>
</evidence>
<dbReference type="NCBIfam" id="NF001490">
    <property type="entry name" value="PRK00346.1-4"/>
    <property type="match status" value="1"/>
</dbReference>
<keyword evidence="5 9" id="KW-0963">Cytoplasm</keyword>
<evidence type="ECO:0000256" key="6">
    <source>
        <dbReference type="ARBA" id="ARBA00022723"/>
    </source>
</evidence>
<dbReference type="AlphaFoldDB" id="A0A255YWT4"/>
<comment type="caution">
    <text evidence="11">The sequence shown here is derived from an EMBL/GenBank/DDBJ whole genome shotgun (WGS) entry which is preliminary data.</text>
</comment>
<dbReference type="EMBL" id="NOXU01000030">
    <property type="protein sequence ID" value="OYQ33658.1"/>
    <property type="molecule type" value="Genomic_DNA"/>
</dbReference>
<comment type="cofactor">
    <cofactor evidence="9">
        <name>a divalent metal cation</name>
        <dbReference type="ChEBI" id="CHEBI:60240"/>
    </cofactor>
    <text evidence="9">Binds 1 divalent metal cation per subunit.</text>
</comment>
<dbReference type="Proteomes" id="UP000216998">
    <property type="component" value="Unassembled WGS sequence"/>
</dbReference>
<evidence type="ECO:0000256" key="1">
    <source>
        <dbReference type="ARBA" id="ARBA00000815"/>
    </source>
</evidence>
<protein>
    <recommendedName>
        <fullName evidence="9">5'-nucleotidase SurE</fullName>
        <ecNumber evidence="9">3.1.3.5</ecNumber>
    </recommendedName>
    <alternativeName>
        <fullName evidence="9">Nucleoside 5'-monophosphate phosphohydrolase</fullName>
    </alternativeName>
</protein>
<accession>A0A255YWT4</accession>
<dbReference type="Pfam" id="PF01975">
    <property type="entry name" value="SurE"/>
    <property type="match status" value="1"/>
</dbReference>
<dbReference type="InterPro" id="IPR036523">
    <property type="entry name" value="SurE-like_sf"/>
</dbReference>
<sequence>MADFDFTGTRILISNDDGIHAQGLAVLEAIARDLTDDVWVVAPETEQSGASHSLTMHRPLRVRELGPKRYAVDGTPTDCVLLAINHFMADKKPALVLSGINHGSNLGEDVTYSGTIACAMEATLLGVRAIAMSQRMPHGGPPNWAVAKALGPQVVRKVMAADWPKLVLMNVNYPDVAVGDVTGVHVVRHGNRKIGDELDERIDPRGRRYFWIGAARGDEDVPADTDVHVVNHGGVAVTPIFLDLTHYDCLENLKGVFA</sequence>
<proteinExistence type="inferred from homology"/>
<keyword evidence="7 9" id="KW-0547">Nucleotide-binding</keyword>
<dbReference type="NCBIfam" id="TIGR00087">
    <property type="entry name" value="surE"/>
    <property type="match status" value="1"/>
</dbReference>
<comment type="catalytic activity">
    <reaction evidence="1 9">
        <text>a ribonucleoside 5'-phosphate + H2O = a ribonucleoside + phosphate</text>
        <dbReference type="Rhea" id="RHEA:12484"/>
        <dbReference type="ChEBI" id="CHEBI:15377"/>
        <dbReference type="ChEBI" id="CHEBI:18254"/>
        <dbReference type="ChEBI" id="CHEBI:43474"/>
        <dbReference type="ChEBI" id="CHEBI:58043"/>
        <dbReference type="EC" id="3.1.3.5"/>
    </reaction>
</comment>
<dbReference type="SUPFAM" id="SSF64167">
    <property type="entry name" value="SurE-like"/>
    <property type="match status" value="1"/>
</dbReference>
<dbReference type="RefSeq" id="WP_094457101.1">
    <property type="nucleotide sequence ID" value="NZ_NOXU01000030.1"/>
</dbReference>
<dbReference type="GO" id="GO:0046872">
    <property type="term" value="F:metal ion binding"/>
    <property type="evidence" value="ECO:0007669"/>
    <property type="project" value="UniProtKB-UniRule"/>
</dbReference>
<dbReference type="OrthoDB" id="9780815at2"/>
<dbReference type="GO" id="GO:0005737">
    <property type="term" value="C:cytoplasm"/>
    <property type="evidence" value="ECO:0007669"/>
    <property type="project" value="UniProtKB-SubCell"/>
</dbReference>
<keyword evidence="6 9" id="KW-0479">Metal-binding</keyword>
<organism evidence="11 12">
    <name type="scientific">Niveispirillum lacus</name>
    <dbReference type="NCBI Taxonomy" id="1981099"/>
    <lineage>
        <taxon>Bacteria</taxon>
        <taxon>Pseudomonadati</taxon>
        <taxon>Pseudomonadota</taxon>
        <taxon>Alphaproteobacteria</taxon>
        <taxon>Rhodospirillales</taxon>
        <taxon>Azospirillaceae</taxon>
        <taxon>Niveispirillum</taxon>
    </lineage>
</organism>
<feature type="domain" description="Survival protein SurE-like phosphatase/nucleotidase" evidence="10">
    <location>
        <begin position="11"/>
        <end position="194"/>
    </location>
</feature>
<evidence type="ECO:0000256" key="7">
    <source>
        <dbReference type="ARBA" id="ARBA00022741"/>
    </source>
</evidence>
<dbReference type="InterPro" id="IPR030048">
    <property type="entry name" value="SurE"/>
</dbReference>
<reference evidence="11 12" key="1">
    <citation type="submission" date="2017-07" db="EMBL/GenBank/DDBJ databases">
        <title>Niveispirillum cyanobacteriorum sp. nov., isolated from cyanobacterial aggregates in a eutrophic lake.</title>
        <authorList>
            <person name="Cai H."/>
        </authorList>
    </citation>
    <scope>NUCLEOTIDE SEQUENCE [LARGE SCALE GENOMIC DNA]</scope>
    <source>
        <strain evidence="12">TH1-14</strain>
    </source>
</reference>
<dbReference type="HAMAP" id="MF_00060">
    <property type="entry name" value="SurE"/>
    <property type="match status" value="1"/>
</dbReference>
<dbReference type="FunFam" id="3.40.1210.10:FF:000001">
    <property type="entry name" value="5'/3'-nucleotidase SurE"/>
    <property type="match status" value="1"/>
</dbReference>
<comment type="similarity">
    <text evidence="4 9">Belongs to the SurE nucleotidase family.</text>
</comment>
<name>A0A255YWT4_9PROT</name>
<dbReference type="GO" id="GO:0004309">
    <property type="term" value="F:exopolyphosphatase activity"/>
    <property type="evidence" value="ECO:0007669"/>
    <property type="project" value="TreeGrafter"/>
</dbReference>
<dbReference type="GO" id="GO:0008254">
    <property type="term" value="F:3'-nucleotidase activity"/>
    <property type="evidence" value="ECO:0007669"/>
    <property type="project" value="TreeGrafter"/>
</dbReference>
<dbReference type="InterPro" id="IPR002828">
    <property type="entry name" value="SurE-like_Pase/nucleotidase"/>
</dbReference>